<dbReference type="Pfam" id="PF01048">
    <property type="entry name" value="PNP_UDP_1"/>
    <property type="match status" value="1"/>
</dbReference>
<dbReference type="FunFam" id="3.40.50.1580:FF:000012">
    <property type="entry name" value="Probable 6-oxopurine nucleoside phosphorylase"/>
    <property type="match status" value="1"/>
</dbReference>
<keyword evidence="3 4" id="KW-0660">Purine salvage</keyword>
<dbReference type="InterPro" id="IPR010044">
    <property type="entry name" value="MTAP"/>
</dbReference>
<dbReference type="PANTHER" id="PTHR42679">
    <property type="entry name" value="S-METHYL-5'-THIOADENOSINE PHOSPHORYLASE"/>
    <property type="match status" value="1"/>
</dbReference>
<organism evidence="6 7">
    <name type="scientific">Mariprofundus ferrooxydans PV-1</name>
    <dbReference type="NCBI Taxonomy" id="314345"/>
    <lineage>
        <taxon>Bacteria</taxon>
        <taxon>Pseudomonadati</taxon>
        <taxon>Pseudomonadota</taxon>
        <taxon>Candidatius Mariprofundia</taxon>
        <taxon>Mariprofundales</taxon>
        <taxon>Mariprofundaceae</taxon>
        <taxon>Mariprofundus</taxon>
    </lineage>
</organism>
<dbReference type="GO" id="GO:0019509">
    <property type="term" value="P:L-methionine salvage from methylthioadenosine"/>
    <property type="evidence" value="ECO:0007669"/>
    <property type="project" value="UniProtKB-UniRule"/>
</dbReference>
<evidence type="ECO:0000313" key="7">
    <source>
        <dbReference type="Proteomes" id="UP000005297"/>
    </source>
</evidence>
<evidence type="ECO:0000313" key="6">
    <source>
        <dbReference type="EMBL" id="EAU56196.1"/>
    </source>
</evidence>
<dbReference type="PANTHER" id="PTHR42679:SF2">
    <property type="entry name" value="S-METHYL-5'-THIOADENOSINE PHOSPHORYLASE"/>
    <property type="match status" value="1"/>
</dbReference>
<feature type="binding site" evidence="4">
    <location>
        <begin position="90"/>
        <end position="91"/>
    </location>
    <ligand>
        <name>phosphate</name>
        <dbReference type="ChEBI" id="CHEBI:43474"/>
    </ligand>
</feature>
<dbReference type="STRING" id="314344.AL013_04630"/>
<comment type="function">
    <text evidence="4">Catalyzes the reversible phosphorylation of S-methyl-5'-thioadenosine (MTA) to adenine and 5-methylthioribose-1-phosphate. Involved in the breakdown of MTA, a major by-product of polyamine biosynthesis. Responsible for the first step in the methionine salvage pathway after MTA has been generated from S-adenosylmethionine. Has broad substrate specificity with 6-aminopurine nucleosides as preferred substrates.</text>
</comment>
<dbReference type="GO" id="GO:0006166">
    <property type="term" value="P:purine ribonucleoside salvage"/>
    <property type="evidence" value="ECO:0007669"/>
    <property type="project" value="UniProtKB-KW"/>
</dbReference>
<gene>
    <name evidence="4" type="primary">mtnP</name>
    <name evidence="6" type="ORF">SPV1_05228</name>
</gene>
<feature type="site" description="Important for substrate specificity" evidence="4">
    <location>
        <position position="170"/>
    </location>
</feature>
<feature type="binding site" evidence="4">
    <location>
        <position position="15"/>
    </location>
    <ligand>
        <name>phosphate</name>
        <dbReference type="ChEBI" id="CHEBI:43474"/>
    </ligand>
</feature>
<keyword evidence="1 4" id="KW-0328">Glycosyltransferase</keyword>
<dbReference type="NCBIfam" id="NF006599">
    <property type="entry name" value="PRK09136.1"/>
    <property type="match status" value="1"/>
</dbReference>
<dbReference type="FunCoup" id="Q0F2U5">
    <property type="interactions" value="460"/>
</dbReference>
<dbReference type="GO" id="GO:0017061">
    <property type="term" value="F:S-methyl-5-thioadenosine phosphorylase activity"/>
    <property type="evidence" value="ECO:0007669"/>
    <property type="project" value="UniProtKB-UniRule"/>
</dbReference>
<dbReference type="NCBIfam" id="TIGR01694">
    <property type="entry name" value="MTAP"/>
    <property type="match status" value="1"/>
</dbReference>
<dbReference type="EC" id="2.4.2.28" evidence="4"/>
<feature type="binding site" evidence="4">
    <location>
        <begin position="57"/>
        <end position="58"/>
    </location>
    <ligand>
        <name>phosphate</name>
        <dbReference type="ChEBI" id="CHEBI:43474"/>
    </ligand>
</feature>
<feature type="binding site" evidence="4">
    <location>
        <begin position="212"/>
        <end position="214"/>
    </location>
    <ligand>
        <name>substrate</name>
    </ligand>
</feature>
<dbReference type="InParanoid" id="Q0F2U5"/>
<feature type="binding site" evidence="4">
    <location>
        <position position="188"/>
    </location>
    <ligand>
        <name>substrate</name>
    </ligand>
</feature>
<evidence type="ECO:0000259" key="5">
    <source>
        <dbReference type="Pfam" id="PF01048"/>
    </source>
</evidence>
<comment type="similarity">
    <text evidence="4">Belongs to the PNP/MTAP phosphorylase family. MTAP subfamily.</text>
</comment>
<dbReference type="SUPFAM" id="SSF53167">
    <property type="entry name" value="Purine and uridine phosphorylases"/>
    <property type="match status" value="1"/>
</dbReference>
<evidence type="ECO:0000256" key="4">
    <source>
        <dbReference type="HAMAP-Rule" id="MF_01963"/>
    </source>
</evidence>
<dbReference type="InterPro" id="IPR018099">
    <property type="entry name" value="Purine_phosphorylase-2_CS"/>
</dbReference>
<evidence type="ECO:0000256" key="2">
    <source>
        <dbReference type="ARBA" id="ARBA00022679"/>
    </source>
</evidence>
<proteinExistence type="inferred from homology"/>
<dbReference type="Gene3D" id="3.40.50.1580">
    <property type="entry name" value="Nucleoside phosphorylase domain"/>
    <property type="match status" value="1"/>
</dbReference>
<dbReference type="UniPathway" id="UPA00904">
    <property type="reaction ID" value="UER00873"/>
</dbReference>
<keyword evidence="7" id="KW-1185">Reference proteome</keyword>
<dbReference type="OrthoDB" id="1523230at2"/>
<dbReference type="CDD" id="cd09010">
    <property type="entry name" value="MTAP_SsMTAPII_like_MTIP"/>
    <property type="match status" value="1"/>
</dbReference>
<feature type="binding site" evidence="4">
    <location>
        <position position="189"/>
    </location>
    <ligand>
        <name>phosphate</name>
        <dbReference type="ChEBI" id="CHEBI:43474"/>
    </ligand>
</feature>
<comment type="catalytic activity">
    <reaction evidence="4">
        <text>S-methyl-5'-thioadenosine + phosphate = 5-(methylsulfanyl)-alpha-D-ribose 1-phosphate + adenine</text>
        <dbReference type="Rhea" id="RHEA:11852"/>
        <dbReference type="ChEBI" id="CHEBI:16708"/>
        <dbReference type="ChEBI" id="CHEBI:17509"/>
        <dbReference type="ChEBI" id="CHEBI:43474"/>
        <dbReference type="ChEBI" id="CHEBI:58533"/>
        <dbReference type="EC" id="2.4.2.28"/>
    </reaction>
</comment>
<dbReference type="HOGENOM" id="CLU_054456_0_2_0"/>
<sequence length="290" mass="31738">MSQLTHQRTGIIGGSGLYNIAGVEIIDTLTIDTPYGAPSDELVLARIGDQEVVFLPRHGRNHSIPPHKINYRANVYAMKLAGVNRIISISAVGSLRKHIHPGEFVLVDQFVDRTHSRENTFFDGPIVAHVSIADPVCNQLRSALEQACLASGITTHNGGRYLVMQGPQFSSRAESELYRSWGMDVIGMTNMPEAKLAREAEICYATVAMCTDYDCWHGQEEDVSVQSILEVMQANVANTQRMLQAFFASGHDAACSSGCRQALEQGIFADLKTADDSAILPVHALVERLL</sequence>
<dbReference type="EMBL" id="AATS01000001">
    <property type="protein sequence ID" value="EAU56196.1"/>
    <property type="molecule type" value="Genomic_DNA"/>
</dbReference>
<dbReference type="HAMAP" id="MF_01963">
    <property type="entry name" value="MTAP"/>
    <property type="match status" value="1"/>
</dbReference>
<dbReference type="PROSITE" id="PS01240">
    <property type="entry name" value="PNP_MTAP_2"/>
    <property type="match status" value="1"/>
</dbReference>
<keyword evidence="2 4" id="KW-0808">Transferase</keyword>
<accession>Q0F2U5</accession>
<evidence type="ECO:0000256" key="3">
    <source>
        <dbReference type="ARBA" id="ARBA00022726"/>
    </source>
</evidence>
<dbReference type="AlphaFoldDB" id="Q0F2U5"/>
<feature type="domain" description="Nucleoside phosphorylase" evidence="5">
    <location>
        <begin position="9"/>
        <end position="247"/>
    </location>
</feature>
<dbReference type="GO" id="GO:0005829">
    <property type="term" value="C:cytosol"/>
    <property type="evidence" value="ECO:0007669"/>
    <property type="project" value="TreeGrafter"/>
</dbReference>
<dbReference type="RefSeq" id="WP_009851340.1">
    <property type="nucleotide sequence ID" value="NZ_DS022295.1"/>
</dbReference>
<name>Q0F2U5_9PROT</name>
<comment type="caution">
    <text evidence="6">The sequence shown here is derived from an EMBL/GenBank/DDBJ whole genome shotgun (WGS) entry which is preliminary data.</text>
</comment>
<protein>
    <recommendedName>
        <fullName evidence="4">S-methyl-5'-thioadenosine phosphorylase</fullName>
        <ecNumber evidence="4">2.4.2.28</ecNumber>
    </recommendedName>
    <alternativeName>
        <fullName evidence="4">5'-methylthioadenosine phosphorylase</fullName>
        <shortName evidence="4">MTA phosphorylase</shortName>
        <shortName evidence="4">MTAP</shortName>
    </alternativeName>
</protein>
<dbReference type="InterPro" id="IPR035994">
    <property type="entry name" value="Nucleoside_phosphorylase_sf"/>
</dbReference>
<dbReference type="Proteomes" id="UP000005297">
    <property type="component" value="Unassembled WGS sequence"/>
</dbReference>
<comment type="subunit">
    <text evidence="4">Homohexamer. Dimer of a homotrimer.</text>
</comment>
<feature type="site" description="Important for substrate specificity" evidence="4">
    <location>
        <position position="225"/>
    </location>
</feature>
<reference evidence="6 7" key="1">
    <citation type="submission" date="2006-09" db="EMBL/GenBank/DDBJ databases">
        <authorList>
            <person name="Emerson D."/>
            <person name="Ferriera S."/>
            <person name="Johnson J."/>
            <person name="Kravitz S."/>
            <person name="Halpern A."/>
            <person name="Remington K."/>
            <person name="Beeson K."/>
            <person name="Tran B."/>
            <person name="Rogers Y.-H."/>
            <person name="Friedman R."/>
            <person name="Venter J.C."/>
        </authorList>
    </citation>
    <scope>NUCLEOTIDE SEQUENCE [LARGE SCALE GENOMIC DNA]</scope>
    <source>
        <strain evidence="6 7">PV-1</strain>
    </source>
</reference>
<dbReference type="eggNOG" id="COG0005">
    <property type="taxonomic scope" value="Bacteria"/>
</dbReference>
<dbReference type="InterPro" id="IPR000845">
    <property type="entry name" value="Nucleoside_phosphorylase_d"/>
</dbReference>
<comment type="pathway">
    <text evidence="4">Amino-acid biosynthesis; L-methionine biosynthesis via salvage pathway; S-methyl-5-thio-alpha-D-ribose 1-phosphate from S-methyl-5'-thioadenosine (phosphorylase route): step 1/1.</text>
</comment>
<evidence type="ECO:0000256" key="1">
    <source>
        <dbReference type="ARBA" id="ARBA00022676"/>
    </source>
</evidence>